<accession>A0A2J6TCX1</accession>
<dbReference type="AlphaFoldDB" id="A0A2J6TCX1"/>
<reference evidence="1 2" key="1">
    <citation type="submission" date="2016-04" db="EMBL/GenBank/DDBJ databases">
        <title>A degradative enzymes factory behind the ericoid mycorrhizal symbiosis.</title>
        <authorList>
            <consortium name="DOE Joint Genome Institute"/>
            <person name="Martino E."/>
            <person name="Morin E."/>
            <person name="Grelet G."/>
            <person name="Kuo A."/>
            <person name="Kohler A."/>
            <person name="Daghino S."/>
            <person name="Barry K."/>
            <person name="Choi C."/>
            <person name="Cichocki N."/>
            <person name="Clum A."/>
            <person name="Copeland A."/>
            <person name="Hainaut M."/>
            <person name="Haridas S."/>
            <person name="Labutti K."/>
            <person name="Lindquist E."/>
            <person name="Lipzen A."/>
            <person name="Khouja H.-R."/>
            <person name="Murat C."/>
            <person name="Ohm R."/>
            <person name="Olson A."/>
            <person name="Spatafora J."/>
            <person name="Veneault-Fourrey C."/>
            <person name="Henrissat B."/>
            <person name="Grigoriev I."/>
            <person name="Martin F."/>
            <person name="Perotto S."/>
        </authorList>
    </citation>
    <scope>NUCLEOTIDE SEQUENCE [LARGE SCALE GENOMIC DNA]</scope>
    <source>
        <strain evidence="1 2">E</strain>
    </source>
</reference>
<keyword evidence="2" id="KW-1185">Reference proteome</keyword>
<dbReference type="RefSeq" id="XP_024737788.1">
    <property type="nucleotide sequence ID" value="XM_024880077.1"/>
</dbReference>
<evidence type="ECO:0000313" key="1">
    <source>
        <dbReference type="EMBL" id="PMD60884.1"/>
    </source>
</evidence>
<evidence type="ECO:0000313" key="2">
    <source>
        <dbReference type="Proteomes" id="UP000235371"/>
    </source>
</evidence>
<dbReference type="Proteomes" id="UP000235371">
    <property type="component" value="Unassembled WGS sequence"/>
</dbReference>
<sequence>MPHLNTAFTVSPTEELHDTWIPPFSRQSARQTAYNHGKDAFGTLAMVGGRCANEFAESRFAPLSNPLPASGRRFFVLPQGQDRLQSRILGPSTAEICCRVGNFSKLSNAALILVLPSQILRHERAREPGLAFTPRAKSNCIRGPTETASFDEGSRT</sequence>
<proteinExistence type="predicted"/>
<dbReference type="GeneID" id="36588154"/>
<name>A0A2J6TCX1_9HELO</name>
<organism evidence="1 2">
    <name type="scientific">Hyaloscypha bicolor E</name>
    <dbReference type="NCBI Taxonomy" id="1095630"/>
    <lineage>
        <taxon>Eukaryota</taxon>
        <taxon>Fungi</taxon>
        <taxon>Dikarya</taxon>
        <taxon>Ascomycota</taxon>
        <taxon>Pezizomycotina</taxon>
        <taxon>Leotiomycetes</taxon>
        <taxon>Helotiales</taxon>
        <taxon>Hyaloscyphaceae</taxon>
        <taxon>Hyaloscypha</taxon>
        <taxon>Hyaloscypha bicolor</taxon>
    </lineage>
</organism>
<dbReference type="InParanoid" id="A0A2J6TCX1"/>
<gene>
    <name evidence="1" type="ORF">K444DRAFT_612159</name>
</gene>
<dbReference type="EMBL" id="KZ613787">
    <property type="protein sequence ID" value="PMD60884.1"/>
    <property type="molecule type" value="Genomic_DNA"/>
</dbReference>
<protein>
    <submittedName>
        <fullName evidence="1">Uncharacterized protein</fullName>
    </submittedName>
</protein>